<dbReference type="InterPro" id="IPR007849">
    <property type="entry name" value="ATP10"/>
</dbReference>
<dbReference type="HOGENOM" id="CLU_047290_0_0_1"/>
<feature type="compositionally biased region" description="Polar residues" evidence="1">
    <location>
        <begin position="309"/>
        <end position="329"/>
    </location>
</feature>
<feature type="compositionally biased region" description="Basic and acidic residues" evidence="1">
    <location>
        <begin position="42"/>
        <end position="51"/>
    </location>
</feature>
<dbReference type="GO" id="GO:0033615">
    <property type="term" value="P:mitochondrial proton-transporting ATP synthase complex assembly"/>
    <property type="evidence" value="ECO:0007669"/>
    <property type="project" value="TreeGrafter"/>
</dbReference>
<dbReference type="PANTHER" id="PTHR28106">
    <property type="entry name" value="MITOCHONDRIAL ATPASE COMPLEX SUBUNIT ATP10"/>
    <property type="match status" value="1"/>
</dbReference>
<evidence type="ECO:0000313" key="3">
    <source>
        <dbReference type="Proteomes" id="UP000054097"/>
    </source>
</evidence>
<dbReference type="EMBL" id="KN824295">
    <property type="protein sequence ID" value="KIM27976.1"/>
    <property type="molecule type" value="Genomic_DNA"/>
</dbReference>
<evidence type="ECO:0000313" key="2">
    <source>
        <dbReference type="EMBL" id="KIM27976.1"/>
    </source>
</evidence>
<proteinExistence type="predicted"/>
<dbReference type="GO" id="GO:0005743">
    <property type="term" value="C:mitochondrial inner membrane"/>
    <property type="evidence" value="ECO:0007669"/>
    <property type="project" value="TreeGrafter"/>
</dbReference>
<evidence type="ECO:0000256" key="1">
    <source>
        <dbReference type="SAM" id="MobiDB-lite"/>
    </source>
</evidence>
<accession>A0A0C3B938</accession>
<dbReference type="AlphaFoldDB" id="A0A0C3B938"/>
<organism evidence="2 3">
    <name type="scientific">Serendipita vermifera MAFF 305830</name>
    <dbReference type="NCBI Taxonomy" id="933852"/>
    <lineage>
        <taxon>Eukaryota</taxon>
        <taxon>Fungi</taxon>
        <taxon>Dikarya</taxon>
        <taxon>Basidiomycota</taxon>
        <taxon>Agaricomycotina</taxon>
        <taxon>Agaricomycetes</taxon>
        <taxon>Sebacinales</taxon>
        <taxon>Serendipitaceae</taxon>
        <taxon>Serendipita</taxon>
    </lineage>
</organism>
<dbReference type="STRING" id="933852.A0A0C3B938"/>
<name>A0A0C3B938_SERVB</name>
<feature type="region of interest" description="Disordered" evidence="1">
    <location>
        <begin position="305"/>
        <end position="343"/>
    </location>
</feature>
<dbReference type="OrthoDB" id="17089at2759"/>
<evidence type="ECO:0008006" key="4">
    <source>
        <dbReference type="Google" id="ProtNLM"/>
    </source>
</evidence>
<keyword evidence="3" id="KW-1185">Reference proteome</keyword>
<reference evidence="3" key="2">
    <citation type="submission" date="2015-01" db="EMBL/GenBank/DDBJ databases">
        <title>Evolutionary Origins and Diversification of the Mycorrhizal Mutualists.</title>
        <authorList>
            <consortium name="DOE Joint Genome Institute"/>
            <consortium name="Mycorrhizal Genomics Consortium"/>
            <person name="Kohler A."/>
            <person name="Kuo A."/>
            <person name="Nagy L.G."/>
            <person name="Floudas D."/>
            <person name="Copeland A."/>
            <person name="Barry K.W."/>
            <person name="Cichocki N."/>
            <person name="Veneault-Fourrey C."/>
            <person name="LaButti K."/>
            <person name="Lindquist E.A."/>
            <person name="Lipzen A."/>
            <person name="Lundell T."/>
            <person name="Morin E."/>
            <person name="Murat C."/>
            <person name="Riley R."/>
            <person name="Ohm R."/>
            <person name="Sun H."/>
            <person name="Tunlid A."/>
            <person name="Henrissat B."/>
            <person name="Grigoriev I.V."/>
            <person name="Hibbett D.S."/>
            <person name="Martin F."/>
        </authorList>
    </citation>
    <scope>NUCLEOTIDE SEQUENCE [LARGE SCALE GENOMIC DNA]</scope>
    <source>
        <strain evidence="3">MAFF 305830</strain>
    </source>
</reference>
<protein>
    <recommendedName>
        <fullName evidence="4">Mitochondrial ATPase complex subunit ATP10</fullName>
    </recommendedName>
</protein>
<dbReference type="Pfam" id="PF05176">
    <property type="entry name" value="ATP-synt_10"/>
    <property type="match status" value="2"/>
</dbReference>
<dbReference type="PANTHER" id="PTHR28106:SF1">
    <property type="entry name" value="MITOCHONDRIAL ATPASE COMPLEX SUBUNIT ATP10"/>
    <property type="match status" value="1"/>
</dbReference>
<feature type="region of interest" description="Disordered" evidence="1">
    <location>
        <begin position="1"/>
        <end position="59"/>
    </location>
</feature>
<sequence length="382" mass="43674">MQSAITRSFLGKQRWKPQRAYRTQACHSGTERTFHTSRRRASISDDVRDNRSQGTLKNSPKPIALQLLPRPLGVQNPPKWRPVSREEKNRELFDEDKVIERRDILKRLNQEAYYADVHKLSFHGGKTWIAPPQLIREERSLYFPNMSGKPIGESPPPEDKSQSPENRKEQRMLRGPYIPMEGGKCHTGQIGQGNVSIIAITNSQISQEHVKAWTRGLTDKWRGHERFRFLHVNLQQNPLRTFLVSMFASKLRQEVPKYFHQSYIISYENIDYVREAIGLENKFVGYVYLVDWENRIRWAGCGGPWNGDDSPTTSTQGGPVSEEPTNTPSIAAGRKKDVPEGGLSGQISEGLVQGLGEVERLERCMKVLMNRLDTLVKEGKVL</sequence>
<feature type="compositionally biased region" description="Basic and acidic residues" evidence="1">
    <location>
        <begin position="157"/>
        <end position="170"/>
    </location>
</feature>
<feature type="region of interest" description="Disordered" evidence="1">
    <location>
        <begin position="145"/>
        <end position="170"/>
    </location>
</feature>
<gene>
    <name evidence="2" type="ORF">M408DRAFT_329647</name>
</gene>
<dbReference type="Proteomes" id="UP000054097">
    <property type="component" value="Unassembled WGS sequence"/>
</dbReference>
<reference evidence="2 3" key="1">
    <citation type="submission" date="2014-04" db="EMBL/GenBank/DDBJ databases">
        <authorList>
            <consortium name="DOE Joint Genome Institute"/>
            <person name="Kuo A."/>
            <person name="Zuccaro A."/>
            <person name="Kohler A."/>
            <person name="Nagy L.G."/>
            <person name="Floudas D."/>
            <person name="Copeland A."/>
            <person name="Barry K.W."/>
            <person name="Cichocki N."/>
            <person name="Veneault-Fourrey C."/>
            <person name="LaButti K."/>
            <person name="Lindquist E.A."/>
            <person name="Lipzen A."/>
            <person name="Lundell T."/>
            <person name="Morin E."/>
            <person name="Murat C."/>
            <person name="Sun H."/>
            <person name="Tunlid A."/>
            <person name="Henrissat B."/>
            <person name="Grigoriev I.V."/>
            <person name="Hibbett D.S."/>
            <person name="Martin F."/>
            <person name="Nordberg H.P."/>
            <person name="Cantor M.N."/>
            <person name="Hua S.X."/>
        </authorList>
    </citation>
    <scope>NUCLEOTIDE SEQUENCE [LARGE SCALE GENOMIC DNA]</scope>
    <source>
        <strain evidence="2 3">MAFF 305830</strain>
    </source>
</reference>